<dbReference type="PANTHER" id="PTHR11935:SF94">
    <property type="entry name" value="TENZING NORGAY, ISOFORM C"/>
    <property type="match status" value="1"/>
</dbReference>
<reference evidence="11" key="1">
    <citation type="submission" date="2020-05" db="EMBL/GenBank/DDBJ databases">
        <title>Phylogenomic resolution of chytrid fungi.</title>
        <authorList>
            <person name="Stajich J.E."/>
            <person name="Amses K."/>
            <person name="Simmons R."/>
            <person name="Seto K."/>
            <person name="Myers J."/>
            <person name="Bonds A."/>
            <person name="Quandt C.A."/>
            <person name="Barry K."/>
            <person name="Liu P."/>
            <person name="Grigoriev I."/>
            <person name="Longcore J.E."/>
            <person name="James T.Y."/>
        </authorList>
    </citation>
    <scope>NUCLEOTIDE SEQUENCE</scope>
    <source>
        <strain evidence="11">PLAUS21</strain>
    </source>
</reference>
<dbReference type="GO" id="GO:0004416">
    <property type="term" value="F:hydroxyacylglutathione hydrolase activity"/>
    <property type="evidence" value="ECO:0007669"/>
    <property type="project" value="UniProtKB-EC"/>
</dbReference>
<dbReference type="Pfam" id="PF16123">
    <property type="entry name" value="HAGH_C"/>
    <property type="match status" value="1"/>
</dbReference>
<keyword evidence="12" id="KW-1185">Reference proteome</keyword>
<evidence type="ECO:0000256" key="6">
    <source>
        <dbReference type="ARBA" id="ARBA00022723"/>
    </source>
</evidence>
<keyword evidence="6" id="KW-0479">Metal-binding</keyword>
<protein>
    <recommendedName>
        <fullName evidence="5">hydroxyacylglutathione hydrolase</fullName>
        <ecNumber evidence="5">3.1.2.6</ecNumber>
    </recommendedName>
    <alternativeName>
        <fullName evidence="9">Glyoxalase II</fullName>
    </alternativeName>
</protein>
<evidence type="ECO:0000256" key="8">
    <source>
        <dbReference type="ARBA" id="ARBA00022833"/>
    </source>
</evidence>
<comment type="catalytic activity">
    <reaction evidence="1">
        <text>an S-(2-hydroxyacyl)glutathione + H2O = a 2-hydroxy carboxylate + glutathione + H(+)</text>
        <dbReference type="Rhea" id="RHEA:21864"/>
        <dbReference type="ChEBI" id="CHEBI:15377"/>
        <dbReference type="ChEBI" id="CHEBI:15378"/>
        <dbReference type="ChEBI" id="CHEBI:57925"/>
        <dbReference type="ChEBI" id="CHEBI:58896"/>
        <dbReference type="ChEBI" id="CHEBI:71261"/>
        <dbReference type="EC" id="3.1.2.6"/>
    </reaction>
</comment>
<accession>A0AAD5UA53</accession>
<feature type="domain" description="Metallo-beta-lactamase" evidence="10">
    <location>
        <begin position="16"/>
        <end position="188"/>
    </location>
</feature>
<dbReference type="InterPro" id="IPR036866">
    <property type="entry name" value="RibonucZ/Hydroxyglut_hydro"/>
</dbReference>
<evidence type="ECO:0000313" key="12">
    <source>
        <dbReference type="Proteomes" id="UP001210925"/>
    </source>
</evidence>
<comment type="similarity">
    <text evidence="4">Belongs to the metallo-beta-lactamase superfamily. Glyoxalase II family.</text>
</comment>
<comment type="caution">
    <text evidence="11">The sequence shown here is derived from an EMBL/GenBank/DDBJ whole genome shotgun (WGS) entry which is preliminary data.</text>
</comment>
<evidence type="ECO:0000256" key="3">
    <source>
        <dbReference type="ARBA" id="ARBA00004963"/>
    </source>
</evidence>
<evidence type="ECO:0000256" key="4">
    <source>
        <dbReference type="ARBA" id="ARBA00006759"/>
    </source>
</evidence>
<sequence length="220" mass="24452">MMKQMLKVTPIPIFKDNYAYLLQCTKTNLSALVDPAEPIPAMAAVKDTKLEAILTTHHHNDHAGGNAKVVQTYPGIKVYAADERVKEMTIKANSPFKLGALNITPLLTPGHTNGSVSYYVEDEEGKDKVVFTGDTLFIGGEYTEANLKFALTVDPHNQKLKEKYNWAQKTKITVPSTLQDEWDTNPFMRVAEESVQKAVGVSNPIDLMGTLRELKNNFRG</sequence>
<dbReference type="SUPFAM" id="SSF56281">
    <property type="entry name" value="Metallo-hydrolase/oxidoreductase"/>
    <property type="match status" value="1"/>
</dbReference>
<dbReference type="Gene3D" id="3.60.15.10">
    <property type="entry name" value="Ribonuclease Z/Hydroxyacylglutathione hydrolase-like"/>
    <property type="match status" value="2"/>
</dbReference>
<dbReference type="SMART" id="SM00849">
    <property type="entry name" value="Lactamase_B"/>
    <property type="match status" value="1"/>
</dbReference>
<dbReference type="InterPro" id="IPR032282">
    <property type="entry name" value="HAGH_C"/>
</dbReference>
<dbReference type="EMBL" id="JADGKB010000146">
    <property type="protein sequence ID" value="KAJ3252291.1"/>
    <property type="molecule type" value="Genomic_DNA"/>
</dbReference>
<evidence type="ECO:0000256" key="2">
    <source>
        <dbReference type="ARBA" id="ARBA00001947"/>
    </source>
</evidence>
<dbReference type="PANTHER" id="PTHR11935">
    <property type="entry name" value="BETA LACTAMASE DOMAIN"/>
    <property type="match status" value="1"/>
</dbReference>
<dbReference type="AlphaFoldDB" id="A0AAD5UA53"/>
<dbReference type="InterPro" id="IPR001279">
    <property type="entry name" value="Metallo-B-lactamas"/>
</dbReference>
<evidence type="ECO:0000256" key="1">
    <source>
        <dbReference type="ARBA" id="ARBA00001623"/>
    </source>
</evidence>
<comment type="pathway">
    <text evidence="3">Secondary metabolite metabolism; methylglyoxal degradation; (R)-lactate from methylglyoxal: step 2/2.</text>
</comment>
<comment type="cofactor">
    <cofactor evidence="2">
        <name>Zn(2+)</name>
        <dbReference type="ChEBI" id="CHEBI:29105"/>
    </cofactor>
</comment>
<evidence type="ECO:0000256" key="5">
    <source>
        <dbReference type="ARBA" id="ARBA00011917"/>
    </source>
</evidence>
<keyword evidence="8" id="KW-0862">Zinc</keyword>
<dbReference type="EC" id="3.1.2.6" evidence="5"/>
<name>A0AAD5UA53_9FUNG</name>
<dbReference type="Proteomes" id="UP001210925">
    <property type="component" value="Unassembled WGS sequence"/>
</dbReference>
<organism evidence="11 12">
    <name type="scientific">Boothiomyces macroporosus</name>
    <dbReference type="NCBI Taxonomy" id="261099"/>
    <lineage>
        <taxon>Eukaryota</taxon>
        <taxon>Fungi</taxon>
        <taxon>Fungi incertae sedis</taxon>
        <taxon>Chytridiomycota</taxon>
        <taxon>Chytridiomycota incertae sedis</taxon>
        <taxon>Chytridiomycetes</taxon>
        <taxon>Rhizophydiales</taxon>
        <taxon>Terramycetaceae</taxon>
        <taxon>Boothiomyces</taxon>
    </lineage>
</organism>
<gene>
    <name evidence="11" type="ORF">HK103_001636</name>
</gene>
<evidence type="ECO:0000313" key="11">
    <source>
        <dbReference type="EMBL" id="KAJ3252291.1"/>
    </source>
</evidence>
<evidence type="ECO:0000256" key="7">
    <source>
        <dbReference type="ARBA" id="ARBA00022801"/>
    </source>
</evidence>
<proteinExistence type="inferred from homology"/>
<dbReference type="GO" id="GO:0046872">
    <property type="term" value="F:metal ion binding"/>
    <property type="evidence" value="ECO:0007669"/>
    <property type="project" value="UniProtKB-KW"/>
</dbReference>
<keyword evidence="7" id="KW-0378">Hydrolase</keyword>
<evidence type="ECO:0000259" key="10">
    <source>
        <dbReference type="SMART" id="SM00849"/>
    </source>
</evidence>
<evidence type="ECO:0000256" key="9">
    <source>
        <dbReference type="ARBA" id="ARBA00031044"/>
    </source>
</evidence>
<dbReference type="InterPro" id="IPR035680">
    <property type="entry name" value="Clx_II_MBL"/>
</dbReference>
<dbReference type="CDD" id="cd07723">
    <property type="entry name" value="hydroxyacylglutathione_hydrolase_MBL-fold"/>
    <property type="match status" value="1"/>
</dbReference>